<keyword evidence="1" id="KW-0472">Membrane</keyword>
<organism evidence="2 3">
    <name type="scientific">Aurantiacibacter aquimixticola</name>
    <dbReference type="NCBI Taxonomy" id="1958945"/>
    <lineage>
        <taxon>Bacteria</taxon>
        <taxon>Pseudomonadati</taxon>
        <taxon>Pseudomonadota</taxon>
        <taxon>Alphaproteobacteria</taxon>
        <taxon>Sphingomonadales</taxon>
        <taxon>Erythrobacteraceae</taxon>
        <taxon>Aurantiacibacter</taxon>
    </lineage>
</organism>
<dbReference type="EMBL" id="RAHX01000001">
    <property type="protein sequence ID" value="RJY08260.1"/>
    <property type="molecule type" value="Genomic_DNA"/>
</dbReference>
<evidence type="ECO:0000313" key="3">
    <source>
        <dbReference type="Proteomes" id="UP000285232"/>
    </source>
</evidence>
<comment type="caution">
    <text evidence="2">The sequence shown here is derived from an EMBL/GenBank/DDBJ whole genome shotgun (WGS) entry which is preliminary data.</text>
</comment>
<feature type="transmembrane region" description="Helical" evidence="1">
    <location>
        <begin position="71"/>
        <end position="90"/>
    </location>
</feature>
<dbReference type="AlphaFoldDB" id="A0A419RR47"/>
<dbReference type="InterPro" id="IPR018750">
    <property type="entry name" value="DUF2306_membrane"/>
</dbReference>
<keyword evidence="3" id="KW-1185">Reference proteome</keyword>
<keyword evidence="1" id="KW-0812">Transmembrane</keyword>
<feature type="transmembrane region" description="Helical" evidence="1">
    <location>
        <begin position="6"/>
        <end position="29"/>
    </location>
</feature>
<keyword evidence="1" id="KW-1133">Transmembrane helix</keyword>
<protein>
    <submittedName>
        <fullName evidence="2">DUF2306 domain-containing protein</fullName>
    </submittedName>
</protein>
<dbReference type="OrthoDB" id="7581082at2"/>
<gene>
    <name evidence="2" type="ORF">D6201_01800</name>
</gene>
<name>A0A419RR47_9SPHN</name>
<evidence type="ECO:0000313" key="2">
    <source>
        <dbReference type="EMBL" id="RJY08260.1"/>
    </source>
</evidence>
<proteinExistence type="predicted"/>
<dbReference type="Proteomes" id="UP000285232">
    <property type="component" value="Unassembled WGS sequence"/>
</dbReference>
<reference evidence="2 3" key="1">
    <citation type="journal article" date="2017" name="Int. J. Syst. Evol. Microbiol.">
        <title>Erythrobacter aquimixticola sp. nov., isolated from the junction between the ocean and a freshwater spring.</title>
        <authorList>
            <person name="Park S."/>
            <person name="Jung Y.T."/>
            <person name="Choi S.J."/>
            <person name="Yoon J.H."/>
        </authorList>
    </citation>
    <scope>NUCLEOTIDE SEQUENCE [LARGE SCALE GENOMIC DNA]</scope>
    <source>
        <strain evidence="2 3">JSSK-14</strain>
    </source>
</reference>
<sequence>MINDLSPLLLIHFLSASYAILAGAAIFLMRKGTQTHRVIGTSYIAAMFVTVLSVVPVPATVMPFFGTRFGFFHIFVVVGFISLLFGIRALRRWHTTRDLEWLRAHQIHLAYSYAGLLMAGFSQMATNPRWLVVAPFETMTQFWIAFAAVNAGIYAVAIWLIQTRIAKGDPMRWKRTRG</sequence>
<dbReference type="Pfam" id="PF10067">
    <property type="entry name" value="DUF2306"/>
    <property type="match status" value="1"/>
</dbReference>
<feature type="transmembrane region" description="Helical" evidence="1">
    <location>
        <begin position="142"/>
        <end position="161"/>
    </location>
</feature>
<accession>A0A419RR47</accession>
<dbReference type="RefSeq" id="WP_120047148.1">
    <property type="nucleotide sequence ID" value="NZ_RAHX01000001.1"/>
</dbReference>
<feature type="transmembrane region" description="Helical" evidence="1">
    <location>
        <begin position="41"/>
        <end position="65"/>
    </location>
</feature>
<feature type="transmembrane region" description="Helical" evidence="1">
    <location>
        <begin position="102"/>
        <end position="122"/>
    </location>
</feature>
<evidence type="ECO:0000256" key="1">
    <source>
        <dbReference type="SAM" id="Phobius"/>
    </source>
</evidence>